<gene>
    <name evidence="3" type="primary">mibS</name>
</gene>
<organism evidence="3">
    <name type="scientific">Microbispora corallina</name>
    <dbReference type="NCBI Taxonomy" id="83302"/>
    <lineage>
        <taxon>Bacteria</taxon>
        <taxon>Bacillati</taxon>
        <taxon>Actinomycetota</taxon>
        <taxon>Actinomycetes</taxon>
        <taxon>Streptosporangiales</taxon>
        <taxon>Streptosporangiaceae</taxon>
        <taxon>Microbispora</taxon>
    </lineage>
</organism>
<evidence type="ECO:0000256" key="1">
    <source>
        <dbReference type="ARBA" id="ARBA00023002"/>
    </source>
</evidence>
<evidence type="ECO:0000313" key="3">
    <source>
        <dbReference type="EMBL" id="ADK32564.1"/>
    </source>
</evidence>
<protein>
    <submittedName>
        <fullName evidence="3">Flavin reductase</fullName>
    </submittedName>
</protein>
<proteinExistence type="predicted"/>
<dbReference type="AlphaFoldDB" id="E2IHC6"/>
<dbReference type="SUPFAM" id="SSF50475">
    <property type="entry name" value="FMN-binding split barrel"/>
    <property type="match status" value="1"/>
</dbReference>
<dbReference type="GO" id="GO:0010181">
    <property type="term" value="F:FMN binding"/>
    <property type="evidence" value="ECO:0007669"/>
    <property type="project" value="InterPro"/>
</dbReference>
<evidence type="ECO:0000259" key="2">
    <source>
        <dbReference type="SMART" id="SM00903"/>
    </source>
</evidence>
<dbReference type="Pfam" id="PF01613">
    <property type="entry name" value="Flavin_Reduct"/>
    <property type="match status" value="1"/>
</dbReference>
<dbReference type="GO" id="GO:0042602">
    <property type="term" value="F:riboflavin reductase (NADPH) activity"/>
    <property type="evidence" value="ECO:0007669"/>
    <property type="project" value="TreeGrafter"/>
</dbReference>
<dbReference type="InterPro" id="IPR012349">
    <property type="entry name" value="Split_barrel_FMN-bd"/>
</dbReference>
<dbReference type="SMART" id="SM00903">
    <property type="entry name" value="Flavin_Reduct"/>
    <property type="match status" value="1"/>
</dbReference>
<dbReference type="InterPro" id="IPR050268">
    <property type="entry name" value="NADH-dep_flavin_reductase"/>
</dbReference>
<dbReference type="InterPro" id="IPR002563">
    <property type="entry name" value="Flavin_Rdtase-like_dom"/>
</dbReference>
<name>E2IHC6_9ACTN</name>
<feature type="domain" description="Flavin reductase like" evidence="2">
    <location>
        <begin position="20"/>
        <end position="166"/>
    </location>
</feature>
<dbReference type="PANTHER" id="PTHR30466:SF1">
    <property type="entry name" value="FMN REDUCTASE (NADH) RUTF"/>
    <property type="match status" value="1"/>
</dbReference>
<dbReference type="Gene3D" id="2.30.110.10">
    <property type="entry name" value="Electron Transport, Fmn-binding Protein, Chain A"/>
    <property type="match status" value="1"/>
</dbReference>
<dbReference type="EMBL" id="HM536998">
    <property type="protein sequence ID" value="ADK32564.1"/>
    <property type="molecule type" value="Genomic_DNA"/>
</dbReference>
<keyword evidence="1" id="KW-0560">Oxidoreductase</keyword>
<dbReference type="PANTHER" id="PTHR30466">
    <property type="entry name" value="FLAVIN REDUCTASE"/>
    <property type="match status" value="1"/>
</dbReference>
<reference evidence="3" key="1">
    <citation type="journal article" date="2010" name="Proc. Natl. Acad. Sci. U.S.A.">
        <title>Microbisporicin gene cluster reveals unusual features of lantibiotic biosynthesis in actinomycetes.</title>
        <authorList>
            <person name="Foulston L.C."/>
            <person name="Bibb M.J."/>
        </authorList>
    </citation>
    <scope>NUCLEOTIDE SEQUENCE</scope>
    <source>
        <strain evidence="3">NRRL 30420</strain>
    </source>
</reference>
<sequence>MTTGTTVAHAVEPDGFRAVMATLPAAVAIVTAAAADGRPWGMTCSSVCSVTLTPPTLLVCLRTASPTLAAVVSGRAFSVNLLCARAYPVAELFASAAADRFDRVRWRRPPGTGGPHLADDARAVLDCRLSESAEVGDHVVVFGQVRAIRRLSDEPPLMYGYRRYAPWPADRGPGAAGG</sequence>
<accession>E2IHC6</accession>